<keyword evidence="2" id="KW-1133">Transmembrane helix</keyword>
<sequence>MSHNVDMEQLERSIADSSRYPKNLVRTDEFPYALARYKDELESHKAKIFKASDGAIIIWDLNPDKHGSGFKYTENPVKDSADLDEAVGSNKPDPLKRFFFLRAQNSRAPLKCSKNQMETILSCHQVMAPFLDHVISFRQRTEPHNFTSFTTEDYLSSHHELPGLAGMHRSGIQLQHCFNILGMECDKDDGFKWKQRQVAAHHAFDLQNGRSTWIIMKGDDTIRERMQEATRVSLTQNPEFAASLASNLHESLKDHLITMQWGAENWGQYIDSLEHEYNEVSKVTKYGKIDDLADDIIARRINARRASTMSKAAPSQTPNSMSQIAEKETTKASENTSTPPSPGLLRRLSSKFTTRTGSTFPLMKRLSSRIPVDSTEVVNENLDLATLVKFEGPQRLNRLANNILAASSVVDQNKRVFSDIRTRYQELTKSPLFDLHVSDETTRRLCIEHVADFARNVKRLESDLESRQSRMKTILYRTEQAGEMYNRLFQVVNTRTAEYFATASQNSTELMQEWTEQMHQKTMSMHIITIFTLIFLPGTFVATMFSSGIVTFGQEGEGGFGPLLGDWKVRPAGLKLFFAICVPLLFMTLCAWTVAYCSNKIRASTKRMQNAVANDVA</sequence>
<name>A0A8K0X5Z8_9PEZI</name>
<evidence type="ECO:0000313" key="4">
    <source>
        <dbReference type="EMBL" id="KAH7363330.1"/>
    </source>
</evidence>
<dbReference type="Gene3D" id="1.20.58.340">
    <property type="entry name" value="Magnesium transport protein CorA, transmembrane region"/>
    <property type="match status" value="1"/>
</dbReference>
<dbReference type="Proteomes" id="UP000813385">
    <property type="component" value="Unassembled WGS sequence"/>
</dbReference>
<feature type="transmembrane region" description="Helical" evidence="2">
    <location>
        <begin position="527"/>
        <end position="552"/>
    </location>
</feature>
<evidence type="ECO:0000259" key="3">
    <source>
        <dbReference type="Pfam" id="PF26616"/>
    </source>
</evidence>
<reference evidence="4" key="1">
    <citation type="journal article" date="2021" name="Nat. Commun.">
        <title>Genetic determinants of endophytism in the Arabidopsis root mycobiome.</title>
        <authorList>
            <person name="Mesny F."/>
            <person name="Miyauchi S."/>
            <person name="Thiergart T."/>
            <person name="Pickel B."/>
            <person name="Atanasova L."/>
            <person name="Karlsson M."/>
            <person name="Huettel B."/>
            <person name="Barry K.W."/>
            <person name="Haridas S."/>
            <person name="Chen C."/>
            <person name="Bauer D."/>
            <person name="Andreopoulos W."/>
            <person name="Pangilinan J."/>
            <person name="LaButti K."/>
            <person name="Riley R."/>
            <person name="Lipzen A."/>
            <person name="Clum A."/>
            <person name="Drula E."/>
            <person name="Henrissat B."/>
            <person name="Kohler A."/>
            <person name="Grigoriev I.V."/>
            <person name="Martin F.M."/>
            <person name="Hacquard S."/>
        </authorList>
    </citation>
    <scope>NUCLEOTIDE SEQUENCE</scope>
    <source>
        <strain evidence="4">MPI-CAGE-AT-0016</strain>
    </source>
</reference>
<keyword evidence="2" id="KW-0472">Membrane</keyword>
<gene>
    <name evidence="4" type="ORF">B0T11DRAFT_282432</name>
</gene>
<evidence type="ECO:0000256" key="2">
    <source>
        <dbReference type="SAM" id="Phobius"/>
    </source>
</evidence>
<feature type="domain" description="CorA-like transporter" evidence="3">
    <location>
        <begin position="12"/>
        <end position="282"/>
    </location>
</feature>
<feature type="transmembrane region" description="Helical" evidence="2">
    <location>
        <begin position="572"/>
        <end position="597"/>
    </location>
</feature>
<dbReference type="AlphaFoldDB" id="A0A8K0X5Z8"/>
<evidence type="ECO:0000313" key="5">
    <source>
        <dbReference type="Proteomes" id="UP000813385"/>
    </source>
</evidence>
<accession>A0A8K0X5Z8</accession>
<dbReference type="EMBL" id="JAGPXD010000003">
    <property type="protein sequence ID" value="KAH7363330.1"/>
    <property type="molecule type" value="Genomic_DNA"/>
</dbReference>
<keyword evidence="2" id="KW-0812">Transmembrane</keyword>
<feature type="region of interest" description="Disordered" evidence="1">
    <location>
        <begin position="305"/>
        <end position="348"/>
    </location>
</feature>
<evidence type="ECO:0000256" key="1">
    <source>
        <dbReference type="SAM" id="MobiDB-lite"/>
    </source>
</evidence>
<dbReference type="OrthoDB" id="5396681at2759"/>
<comment type="caution">
    <text evidence="4">The sequence shown here is derived from an EMBL/GenBank/DDBJ whole genome shotgun (WGS) entry which is preliminary data.</text>
</comment>
<keyword evidence="5" id="KW-1185">Reference proteome</keyword>
<protein>
    <recommendedName>
        <fullName evidence="3">CorA-like transporter domain-containing protein</fullName>
    </recommendedName>
</protein>
<organism evidence="4 5">
    <name type="scientific">Plectosphaerella cucumerina</name>
    <dbReference type="NCBI Taxonomy" id="40658"/>
    <lineage>
        <taxon>Eukaryota</taxon>
        <taxon>Fungi</taxon>
        <taxon>Dikarya</taxon>
        <taxon>Ascomycota</taxon>
        <taxon>Pezizomycotina</taxon>
        <taxon>Sordariomycetes</taxon>
        <taxon>Hypocreomycetidae</taxon>
        <taxon>Glomerellales</taxon>
        <taxon>Plectosphaerellaceae</taxon>
        <taxon>Plectosphaerella</taxon>
    </lineage>
</organism>
<dbReference type="InterPro" id="IPR058257">
    <property type="entry name" value="CorA-like_dom"/>
</dbReference>
<dbReference type="Pfam" id="PF26616">
    <property type="entry name" value="CorA-like"/>
    <property type="match status" value="1"/>
</dbReference>
<feature type="compositionally biased region" description="Polar residues" evidence="1">
    <location>
        <begin position="307"/>
        <end position="323"/>
    </location>
</feature>
<proteinExistence type="predicted"/>